<sequence>MSTRRKVEVFTAGCPLCDDTVRLVNELTCPSCDVTVYNLNENGADKAKEYGMVWSGKLDGVSGMVVYKGGKIAGVYTRGNGEIGGDVTYLKDYIKFPTPTHNYFVVRGEFILSKQVWEEKYKGSYANARSFVSAKINTGYISPALVDIEFVAYQIVDWSEKGHPPPSQAFKILQQQGFTVPENGIFAKGQNLLAFDVITKYKEQREKSIYTIDGLVIALDIPQPLKQLGNPEYAKAFKMTLEEQLRKSKVTNVDWNITRHGRYFPVAIFESVYVDGVRLHRASAHNAAHVLDWHMGKGTKIVVTR</sequence>
<comment type="catalytic activity">
    <reaction evidence="5">
        <text>NAD(+) + (deoxyribonucleotide)n-3'-hydroxyl + 5'-phospho-(deoxyribonucleotide)m = (deoxyribonucleotide)n+m + AMP + beta-nicotinamide D-nucleotide.</text>
        <dbReference type="EC" id="6.5.1.2"/>
    </reaction>
</comment>
<dbReference type="Gene3D" id="2.40.50.140">
    <property type="entry name" value="Nucleic acid-binding proteins"/>
    <property type="match status" value="1"/>
</dbReference>
<organism evidence="7">
    <name type="scientific">marine sediment metagenome</name>
    <dbReference type="NCBI Taxonomy" id="412755"/>
    <lineage>
        <taxon>unclassified sequences</taxon>
        <taxon>metagenomes</taxon>
        <taxon>ecological metagenomes</taxon>
    </lineage>
</organism>
<evidence type="ECO:0000256" key="4">
    <source>
        <dbReference type="ARBA" id="ARBA00023027"/>
    </source>
</evidence>
<dbReference type="Gene3D" id="3.30.470.30">
    <property type="entry name" value="DNA ligase/mRNA capping enzyme"/>
    <property type="match status" value="1"/>
</dbReference>
<feature type="non-terminal residue" evidence="7">
    <location>
        <position position="305"/>
    </location>
</feature>
<dbReference type="SUPFAM" id="SSF50249">
    <property type="entry name" value="Nucleic acid-binding proteins"/>
    <property type="match status" value="1"/>
</dbReference>
<proteinExistence type="predicted"/>
<dbReference type="GO" id="GO:0006260">
    <property type="term" value="P:DNA replication"/>
    <property type="evidence" value="ECO:0007669"/>
    <property type="project" value="UniProtKB-KW"/>
</dbReference>
<dbReference type="Pfam" id="PF01653">
    <property type="entry name" value="DNA_ligase_aden"/>
    <property type="match status" value="1"/>
</dbReference>
<evidence type="ECO:0000256" key="5">
    <source>
        <dbReference type="ARBA" id="ARBA00034005"/>
    </source>
</evidence>
<dbReference type="EMBL" id="LAZR01053189">
    <property type="protein sequence ID" value="KKK81287.1"/>
    <property type="molecule type" value="Genomic_DNA"/>
</dbReference>
<gene>
    <name evidence="7" type="ORF">LCGC14_2814980</name>
</gene>
<protein>
    <recommendedName>
        <fullName evidence="1">DNA ligase (NAD(+))</fullName>
        <ecNumber evidence="1">6.5.1.2</ecNumber>
    </recommendedName>
</protein>
<dbReference type="InterPro" id="IPR013839">
    <property type="entry name" value="DNAligase_adenylation"/>
</dbReference>
<evidence type="ECO:0000256" key="3">
    <source>
        <dbReference type="ARBA" id="ARBA00022705"/>
    </source>
</evidence>
<evidence type="ECO:0000313" key="7">
    <source>
        <dbReference type="EMBL" id="KKK81287.1"/>
    </source>
</evidence>
<evidence type="ECO:0000256" key="1">
    <source>
        <dbReference type="ARBA" id="ARBA00012722"/>
    </source>
</evidence>
<evidence type="ECO:0000256" key="2">
    <source>
        <dbReference type="ARBA" id="ARBA00022598"/>
    </source>
</evidence>
<reference evidence="7" key="1">
    <citation type="journal article" date="2015" name="Nature">
        <title>Complex archaea that bridge the gap between prokaryotes and eukaryotes.</title>
        <authorList>
            <person name="Spang A."/>
            <person name="Saw J.H."/>
            <person name="Jorgensen S.L."/>
            <person name="Zaremba-Niedzwiedzka K."/>
            <person name="Martijn J."/>
            <person name="Lind A.E."/>
            <person name="van Eijk R."/>
            <person name="Schleper C."/>
            <person name="Guy L."/>
            <person name="Ettema T.J."/>
        </authorList>
    </citation>
    <scope>NUCLEOTIDE SEQUENCE</scope>
</reference>
<evidence type="ECO:0000259" key="6">
    <source>
        <dbReference type="SMART" id="SM00532"/>
    </source>
</evidence>
<name>A0A0F8YIR5_9ZZZZ</name>
<keyword evidence="2" id="KW-0436">Ligase</keyword>
<dbReference type="EC" id="6.5.1.2" evidence="1"/>
<dbReference type="GO" id="GO:0006281">
    <property type="term" value="P:DNA repair"/>
    <property type="evidence" value="ECO:0007669"/>
    <property type="project" value="InterPro"/>
</dbReference>
<accession>A0A0F8YIR5</accession>
<dbReference type="InterPro" id="IPR013840">
    <property type="entry name" value="DNAligase_N"/>
</dbReference>
<dbReference type="SUPFAM" id="SSF56091">
    <property type="entry name" value="DNA ligase/mRNA capping enzyme, catalytic domain"/>
    <property type="match status" value="1"/>
</dbReference>
<keyword evidence="3" id="KW-0235">DNA replication</keyword>
<keyword evidence="4" id="KW-0520">NAD</keyword>
<dbReference type="SMART" id="SM00532">
    <property type="entry name" value="LIGANc"/>
    <property type="match status" value="1"/>
</dbReference>
<dbReference type="InterPro" id="IPR012340">
    <property type="entry name" value="NA-bd_OB-fold"/>
</dbReference>
<comment type="caution">
    <text evidence="7">The sequence shown here is derived from an EMBL/GenBank/DDBJ whole genome shotgun (WGS) entry which is preliminary data.</text>
</comment>
<dbReference type="GO" id="GO:0003911">
    <property type="term" value="F:DNA ligase (NAD+) activity"/>
    <property type="evidence" value="ECO:0007669"/>
    <property type="project" value="UniProtKB-EC"/>
</dbReference>
<feature type="domain" description="NAD-dependent DNA ligase N-terminal" evidence="6">
    <location>
        <begin position="2"/>
        <end position="305"/>
    </location>
</feature>
<dbReference type="AlphaFoldDB" id="A0A0F8YIR5"/>